<dbReference type="EMBL" id="JAFCMP010000335">
    <property type="protein sequence ID" value="KAG5181162.1"/>
    <property type="molecule type" value="Genomic_DNA"/>
</dbReference>
<reference evidence="3" key="1">
    <citation type="submission" date="2021-02" db="EMBL/GenBank/DDBJ databases">
        <title>First Annotated Genome of the Yellow-green Alga Tribonema minus.</title>
        <authorList>
            <person name="Mahan K.M."/>
        </authorList>
    </citation>
    <scope>NUCLEOTIDE SEQUENCE</scope>
    <source>
        <strain evidence="3">UTEX B ZZ1240</strain>
    </source>
</reference>
<sequence>MPAGRKLAAALVTGGASGLGRATALRLAASGKFGVVVADLKNSEPLPKNVVFAQTDASVCDEAQVNAALDLAKQHFEDEVSVAVNCAGLAYARRTLNSKQASRYMMLRCCSDRQFANVPHDLKEFSRILHINTVGTFNVLRLAAQRMASRPADADGQRGVVVNTASIAAYEGQEGQAAYAASKGAIVALTLPCARDLAHAGVRVCAIAPGLFMTPLLAALPPRVREELGATVPNPPRLGDPDEFARLVEAIVANHMLNGEVIRLDGALRMPAC</sequence>
<dbReference type="PANTHER" id="PTHR43658:SF8">
    <property type="entry name" value="17-BETA-HYDROXYSTEROID DEHYDROGENASE 14-RELATED"/>
    <property type="match status" value="1"/>
</dbReference>
<dbReference type="PANTHER" id="PTHR43658">
    <property type="entry name" value="SHORT-CHAIN DEHYDROGENASE/REDUCTASE"/>
    <property type="match status" value="1"/>
</dbReference>
<name>A0A835YW41_9STRA</name>
<comment type="caution">
    <text evidence="3">The sequence shown here is derived from an EMBL/GenBank/DDBJ whole genome shotgun (WGS) entry which is preliminary data.</text>
</comment>
<dbReference type="PRINTS" id="PR00080">
    <property type="entry name" value="SDRFAMILY"/>
</dbReference>
<dbReference type="InterPro" id="IPR036291">
    <property type="entry name" value="NAD(P)-bd_dom_sf"/>
</dbReference>
<dbReference type="Proteomes" id="UP000664859">
    <property type="component" value="Unassembled WGS sequence"/>
</dbReference>
<accession>A0A835YW41</accession>
<protein>
    <submittedName>
        <fullName evidence="3">Uncharacterized protein</fullName>
    </submittedName>
</protein>
<evidence type="ECO:0000256" key="1">
    <source>
        <dbReference type="ARBA" id="ARBA00023002"/>
    </source>
</evidence>
<dbReference type="PRINTS" id="PR00081">
    <property type="entry name" value="GDHRDH"/>
</dbReference>
<gene>
    <name evidence="3" type="ORF">JKP88DRAFT_270086</name>
</gene>
<keyword evidence="4" id="KW-1185">Reference proteome</keyword>
<dbReference type="Pfam" id="PF00106">
    <property type="entry name" value="adh_short"/>
    <property type="match status" value="1"/>
</dbReference>
<dbReference type="OrthoDB" id="1274115at2759"/>
<dbReference type="GO" id="GO:0016491">
    <property type="term" value="F:oxidoreductase activity"/>
    <property type="evidence" value="ECO:0007669"/>
    <property type="project" value="UniProtKB-KW"/>
</dbReference>
<keyword evidence="1" id="KW-0560">Oxidoreductase</keyword>
<dbReference type="Gene3D" id="3.40.50.720">
    <property type="entry name" value="NAD(P)-binding Rossmann-like Domain"/>
    <property type="match status" value="1"/>
</dbReference>
<evidence type="ECO:0000313" key="4">
    <source>
        <dbReference type="Proteomes" id="UP000664859"/>
    </source>
</evidence>
<organism evidence="3 4">
    <name type="scientific">Tribonema minus</name>
    <dbReference type="NCBI Taxonomy" id="303371"/>
    <lineage>
        <taxon>Eukaryota</taxon>
        <taxon>Sar</taxon>
        <taxon>Stramenopiles</taxon>
        <taxon>Ochrophyta</taxon>
        <taxon>PX clade</taxon>
        <taxon>Xanthophyceae</taxon>
        <taxon>Tribonematales</taxon>
        <taxon>Tribonemataceae</taxon>
        <taxon>Tribonema</taxon>
    </lineage>
</organism>
<dbReference type="SUPFAM" id="SSF51735">
    <property type="entry name" value="NAD(P)-binding Rossmann-fold domains"/>
    <property type="match status" value="1"/>
</dbReference>
<comment type="similarity">
    <text evidence="2">Belongs to the short-chain dehydrogenases/reductases (SDR) family.</text>
</comment>
<dbReference type="InterPro" id="IPR002347">
    <property type="entry name" value="SDR_fam"/>
</dbReference>
<proteinExistence type="inferred from homology"/>
<dbReference type="AlphaFoldDB" id="A0A835YW41"/>
<evidence type="ECO:0000313" key="3">
    <source>
        <dbReference type="EMBL" id="KAG5181162.1"/>
    </source>
</evidence>
<evidence type="ECO:0000256" key="2">
    <source>
        <dbReference type="RuleBase" id="RU000363"/>
    </source>
</evidence>